<dbReference type="Pfam" id="PF00534">
    <property type="entry name" value="Glycos_transf_1"/>
    <property type="match status" value="1"/>
</dbReference>
<reference evidence="2 3" key="1">
    <citation type="submission" date="2019-01" db="EMBL/GenBank/DDBJ databases">
        <title>Comparative genomic analysis identifies haemin-independent Haemophilus haemolyticus: a formal re-classification of Haemophilus intermedius.</title>
        <authorList>
            <person name="Harris T.M."/>
            <person name="Price E.P."/>
            <person name="Sarovich D.S."/>
            <person name="Norskov-Lauritsen N."/>
            <person name="Beissbarth J."/>
            <person name="Chang A.B."/>
            <person name="Smith-Vaughan H.C."/>
        </authorList>
    </citation>
    <scope>NUCLEOTIDE SEQUENCE [LARGE SCALE GENOMIC DNA]</scope>
    <source>
        <strain evidence="2 3">CCUG 30218</strain>
    </source>
</reference>
<accession>A0A502JPX5</accession>
<organism evidence="2 3">
    <name type="scientific">Haemophilus haemolyticus</name>
    <dbReference type="NCBI Taxonomy" id="726"/>
    <lineage>
        <taxon>Bacteria</taxon>
        <taxon>Pseudomonadati</taxon>
        <taxon>Pseudomonadota</taxon>
        <taxon>Gammaproteobacteria</taxon>
        <taxon>Pasteurellales</taxon>
        <taxon>Pasteurellaceae</taxon>
        <taxon>Haemophilus</taxon>
    </lineage>
</organism>
<sequence>MCIRDSIITINDEDYNLLKKIGYKKCQYFLMPGMGVDSKIFYPSEEKKTMLREAIFGKDSSNKMILTYVARLEKDKGHDFIIDVVCKHKELFNNIQIIFVGDGIFRSRLEDRVKKGNASNIIKFLGFRRDISDIFRLSDYCLSVSIREGFGINIVEGLLSGLPVIATKNRGHNMILNEKCAYLFDINDEPGFISAILEVNNIERYLEMSESALHQGKKFELNNSLKEFDNILKVLKLD</sequence>
<name>A0A502JPX5_HAEHA</name>
<protein>
    <submittedName>
        <fullName evidence="2">Glycosyltransferase</fullName>
    </submittedName>
</protein>
<dbReference type="GO" id="GO:0016757">
    <property type="term" value="F:glycosyltransferase activity"/>
    <property type="evidence" value="ECO:0007669"/>
    <property type="project" value="InterPro"/>
</dbReference>
<gene>
    <name evidence="2" type="ORF">EUX54_07585</name>
</gene>
<evidence type="ECO:0000259" key="1">
    <source>
        <dbReference type="Pfam" id="PF00534"/>
    </source>
</evidence>
<dbReference type="AlphaFoldDB" id="A0A502JPX5"/>
<comment type="caution">
    <text evidence="2">The sequence shown here is derived from an EMBL/GenBank/DDBJ whole genome shotgun (WGS) entry which is preliminary data.</text>
</comment>
<proteinExistence type="predicted"/>
<dbReference type="PANTHER" id="PTHR12526:SF630">
    <property type="entry name" value="GLYCOSYLTRANSFERASE"/>
    <property type="match status" value="1"/>
</dbReference>
<dbReference type="EMBL" id="SDPI01000037">
    <property type="protein sequence ID" value="TPG98556.1"/>
    <property type="molecule type" value="Genomic_DNA"/>
</dbReference>
<dbReference type="SUPFAM" id="SSF53756">
    <property type="entry name" value="UDP-Glycosyltransferase/glycogen phosphorylase"/>
    <property type="match status" value="1"/>
</dbReference>
<dbReference type="Gene3D" id="3.40.50.2000">
    <property type="entry name" value="Glycogen Phosphorylase B"/>
    <property type="match status" value="2"/>
</dbReference>
<feature type="domain" description="Glycosyl transferase family 1" evidence="1">
    <location>
        <begin position="61"/>
        <end position="203"/>
    </location>
</feature>
<evidence type="ECO:0000313" key="2">
    <source>
        <dbReference type="EMBL" id="TPG98556.1"/>
    </source>
</evidence>
<dbReference type="PANTHER" id="PTHR12526">
    <property type="entry name" value="GLYCOSYLTRANSFERASE"/>
    <property type="match status" value="1"/>
</dbReference>
<evidence type="ECO:0000313" key="3">
    <source>
        <dbReference type="Proteomes" id="UP000318695"/>
    </source>
</evidence>
<dbReference type="Proteomes" id="UP000318695">
    <property type="component" value="Unassembled WGS sequence"/>
</dbReference>
<keyword evidence="2" id="KW-0808">Transferase</keyword>
<dbReference type="GO" id="GO:1901135">
    <property type="term" value="P:carbohydrate derivative metabolic process"/>
    <property type="evidence" value="ECO:0007669"/>
    <property type="project" value="UniProtKB-ARBA"/>
</dbReference>
<dbReference type="InterPro" id="IPR001296">
    <property type="entry name" value="Glyco_trans_1"/>
</dbReference>